<dbReference type="EMBL" id="WIGN01000194">
    <property type="protein sequence ID" value="KAF6804980.1"/>
    <property type="molecule type" value="Genomic_DNA"/>
</dbReference>
<dbReference type="InterPro" id="IPR008030">
    <property type="entry name" value="NmrA-like"/>
</dbReference>
<keyword evidence="2" id="KW-0521">NADP</keyword>
<dbReference type="Proteomes" id="UP000652219">
    <property type="component" value="Unassembled WGS sequence"/>
</dbReference>
<dbReference type="InterPro" id="IPR051164">
    <property type="entry name" value="NmrA-like_oxidored"/>
</dbReference>
<feature type="domain" description="NmrA-like" evidence="3">
    <location>
        <begin position="1"/>
        <end position="275"/>
    </location>
</feature>
<dbReference type="Pfam" id="PF05368">
    <property type="entry name" value="NmrA"/>
    <property type="match status" value="1"/>
</dbReference>
<protein>
    <submittedName>
        <fullName evidence="4">NmrA family protein</fullName>
    </submittedName>
</protein>
<proteinExistence type="inferred from homology"/>
<gene>
    <name evidence="4" type="ORF">CSOJ01_09823</name>
</gene>
<dbReference type="AlphaFoldDB" id="A0A8H6MQZ9"/>
<name>A0A8H6MQZ9_9PEZI</name>
<reference evidence="4 5" key="1">
    <citation type="journal article" date="2020" name="Phytopathology">
        <title>Genome Sequence Resources of Colletotrichum truncatum, C. plurivorum, C. musicola, and C. sojae: Four Species Pathogenic to Soybean (Glycine max).</title>
        <authorList>
            <person name="Rogerio F."/>
            <person name="Boufleur T.R."/>
            <person name="Ciampi-Guillardi M."/>
            <person name="Sukno S.A."/>
            <person name="Thon M.R."/>
            <person name="Massola Junior N.S."/>
            <person name="Baroncelli R."/>
        </authorList>
    </citation>
    <scope>NUCLEOTIDE SEQUENCE [LARGE SCALE GENOMIC DNA]</scope>
    <source>
        <strain evidence="4 5">LFN0009</strain>
    </source>
</reference>
<dbReference type="PANTHER" id="PTHR42748:SF7">
    <property type="entry name" value="NMRA LIKE REDOX SENSOR 1-RELATED"/>
    <property type="match status" value="1"/>
</dbReference>
<dbReference type="PANTHER" id="PTHR42748">
    <property type="entry name" value="NITROGEN METABOLITE REPRESSION PROTEIN NMRA FAMILY MEMBER"/>
    <property type="match status" value="1"/>
</dbReference>
<evidence type="ECO:0000313" key="5">
    <source>
        <dbReference type="Proteomes" id="UP000652219"/>
    </source>
</evidence>
<dbReference type="Gene3D" id="3.40.50.720">
    <property type="entry name" value="NAD(P)-binding Rossmann-like Domain"/>
    <property type="match status" value="1"/>
</dbReference>
<dbReference type="CDD" id="cd05251">
    <property type="entry name" value="NmrA_like_SDR_a"/>
    <property type="match status" value="1"/>
</dbReference>
<evidence type="ECO:0000256" key="1">
    <source>
        <dbReference type="ARBA" id="ARBA00006328"/>
    </source>
</evidence>
<dbReference type="GO" id="GO:0005634">
    <property type="term" value="C:nucleus"/>
    <property type="evidence" value="ECO:0007669"/>
    <property type="project" value="TreeGrafter"/>
</dbReference>
<evidence type="ECO:0000256" key="2">
    <source>
        <dbReference type="ARBA" id="ARBA00022857"/>
    </source>
</evidence>
<comment type="caution">
    <text evidence="4">The sequence shown here is derived from an EMBL/GenBank/DDBJ whole genome shotgun (WGS) entry which is preliminary data.</text>
</comment>
<keyword evidence="5" id="KW-1185">Reference proteome</keyword>
<evidence type="ECO:0000259" key="3">
    <source>
        <dbReference type="Pfam" id="PF05368"/>
    </source>
</evidence>
<organism evidence="4 5">
    <name type="scientific">Colletotrichum sojae</name>
    <dbReference type="NCBI Taxonomy" id="2175907"/>
    <lineage>
        <taxon>Eukaryota</taxon>
        <taxon>Fungi</taxon>
        <taxon>Dikarya</taxon>
        <taxon>Ascomycota</taxon>
        <taxon>Pezizomycotina</taxon>
        <taxon>Sordariomycetes</taxon>
        <taxon>Hypocreomycetidae</taxon>
        <taxon>Glomerellales</taxon>
        <taxon>Glomerellaceae</taxon>
        <taxon>Colletotrichum</taxon>
        <taxon>Colletotrichum orchidearum species complex</taxon>
    </lineage>
</organism>
<dbReference type="Gene3D" id="3.90.25.10">
    <property type="entry name" value="UDP-galactose 4-epimerase, domain 1"/>
    <property type="match status" value="1"/>
</dbReference>
<dbReference type="SUPFAM" id="SSF51735">
    <property type="entry name" value="NAD(P)-binding Rossmann-fold domains"/>
    <property type="match status" value="1"/>
</dbReference>
<dbReference type="InterPro" id="IPR036291">
    <property type="entry name" value="NAD(P)-bd_dom_sf"/>
</dbReference>
<comment type="similarity">
    <text evidence="1">Belongs to the NmrA-type oxidoreductase family.</text>
</comment>
<accession>A0A8H6MQZ9</accession>
<sequence length="323" mass="34756">MSKLITIYGATGVQGGSVAQALLRDTTNSLSVRGITRDPSSEKARKLADSGVDVIQADGLDKQSLVAAFRGSWGVFANTNSDDSGIGEEGLPSETDIGKNIVDAAVEAGVEVFVYSGMASPKEITKGAEEKHAIAEYARSKPSLTVMEVSPGWYMENFLDLDLAPVFGGLPFEADAEGYMTFRSPRWGGDGEVPLIAVGADYGDLVHGVFLCPEEYRGVRVQGMSQSRVIDLFGDDFQAATGKKARYVPLEDWRSFETYGVRALETVRDMFGFAQVSGGLYYSEPNDAAIPKALKAAAAEVQGKTGEEAELMTLEKFFKVHFV</sequence>
<evidence type="ECO:0000313" key="4">
    <source>
        <dbReference type="EMBL" id="KAF6804980.1"/>
    </source>
</evidence>